<dbReference type="PANTHER" id="PTHR31637:SF0">
    <property type="entry name" value="2,3-BISPHOSPHOGLYCERATE-INDEPENDENT PHOSPHOGLYCERATE MUTASE"/>
    <property type="match status" value="1"/>
</dbReference>
<comment type="caution">
    <text evidence="16">The sequence shown here is derived from an EMBL/GenBank/DDBJ whole genome shotgun (WGS) entry which is preliminary data.</text>
</comment>
<evidence type="ECO:0000313" key="16">
    <source>
        <dbReference type="EMBL" id="MTG96934.1"/>
    </source>
</evidence>
<evidence type="ECO:0000256" key="4">
    <source>
        <dbReference type="ARBA" id="ARBA00008819"/>
    </source>
</evidence>
<evidence type="ECO:0000256" key="3">
    <source>
        <dbReference type="ARBA" id="ARBA00004798"/>
    </source>
</evidence>
<dbReference type="SUPFAM" id="SSF64158">
    <property type="entry name" value="2,3-Bisphosphoglycerate-independent phosphoglycerate mutase, substrate-binding domain"/>
    <property type="match status" value="1"/>
</dbReference>
<dbReference type="PIRSF" id="PIRSF001492">
    <property type="entry name" value="IPGAM"/>
    <property type="match status" value="1"/>
</dbReference>
<dbReference type="Proteomes" id="UP000438760">
    <property type="component" value="Unassembled WGS sequence"/>
</dbReference>
<keyword evidence="17" id="KW-1185">Reference proteome</keyword>
<evidence type="ECO:0000256" key="9">
    <source>
        <dbReference type="HAMAP-Rule" id="MF_01038"/>
    </source>
</evidence>
<dbReference type="EMBL" id="WMJX01000002">
    <property type="protein sequence ID" value="MTG96934.1"/>
    <property type="molecule type" value="Genomic_DNA"/>
</dbReference>
<dbReference type="InterPro" id="IPR005995">
    <property type="entry name" value="Pgm_bpd_ind"/>
</dbReference>
<dbReference type="InterPro" id="IPR006124">
    <property type="entry name" value="Metalloenzyme"/>
</dbReference>
<dbReference type="GO" id="GO:0006007">
    <property type="term" value="P:glucose catabolic process"/>
    <property type="evidence" value="ECO:0007669"/>
    <property type="project" value="InterPro"/>
</dbReference>
<evidence type="ECO:0000256" key="2">
    <source>
        <dbReference type="ARBA" id="ARBA00002315"/>
    </source>
</evidence>
<feature type="binding site" evidence="9 13">
    <location>
        <position position="458"/>
    </location>
    <ligand>
        <name>Mn(2+)</name>
        <dbReference type="ChEBI" id="CHEBI:29035"/>
        <label>1</label>
    </ligand>
</feature>
<feature type="binding site" evidence="9 13">
    <location>
        <position position="403"/>
    </location>
    <ligand>
        <name>Mn(2+)</name>
        <dbReference type="ChEBI" id="CHEBI:29035"/>
        <label>1</label>
    </ligand>
</feature>
<keyword evidence="6 9" id="KW-0324">Glycolysis</keyword>
<sequence length="505" mass="56065">MNKKVILMILDGWGQTQDPKVSAIEFAKTPFIDSLYTKYPNTFVLTDGLNVGLPKGQMGNSEVGHMNLGAGRIVYQDLVKINMAVENNEIAKEPELVKAFEYAKKNNKKVHFLGLLSDGGVHSHEQHLYGLVNAASDAGVKDVFVHAFTDGRDVDPKSGVKHVTNLEKNLEGTSGKLASIIGRYYAMDRDKRWERVALAYHLIVNGQGEHSTNAIESIKASYANDITDEFIKPIVMVDQNDKPIGNVEADDVVIFFNFRTDRGRELSQVLSQVDHPEHDMKKLPLYFVTLTNYDDTFKNVKVVYDKENLHNTLGEILEKHGKKQIRIAETEKYPHVTFFFSGGRELPFEGEQRILCPSPKVATYDLKPEMSAFDLKDALVPELKKGEVDFVCLNFANGDMVGHTGVMSAAIKACEAVDKCVEEVVTTAVDNDYTVIILADHGNCEVMINPDGTPNTAHTTNPVPIIIVDKDIKEVKDGVLGDLAPTILKLMGVPQPKEMTRHSLV</sequence>
<evidence type="ECO:0000256" key="7">
    <source>
        <dbReference type="ARBA" id="ARBA00023211"/>
    </source>
</evidence>
<keyword evidence="8 9" id="KW-0413">Isomerase</keyword>
<organism evidence="16 17">
    <name type="scientific">Myroides albus</name>
    <dbReference type="NCBI Taxonomy" id="2562892"/>
    <lineage>
        <taxon>Bacteria</taxon>
        <taxon>Pseudomonadati</taxon>
        <taxon>Bacteroidota</taxon>
        <taxon>Flavobacteriia</taxon>
        <taxon>Flavobacteriales</taxon>
        <taxon>Flavobacteriaceae</taxon>
        <taxon>Myroides</taxon>
    </lineage>
</organism>
<evidence type="ECO:0000256" key="5">
    <source>
        <dbReference type="ARBA" id="ARBA00022723"/>
    </source>
</evidence>
<dbReference type="RefSeq" id="WP_155090982.1">
    <property type="nucleotide sequence ID" value="NZ_CP102754.1"/>
</dbReference>
<keyword evidence="7 9" id="KW-0464">Manganese</keyword>
<feature type="binding site" evidence="9 12">
    <location>
        <position position="332"/>
    </location>
    <ligand>
        <name>substrate</name>
    </ligand>
</feature>
<dbReference type="PANTHER" id="PTHR31637">
    <property type="entry name" value="2,3-BISPHOSPHOGLYCERATE-INDEPENDENT PHOSPHOGLYCERATE MUTASE"/>
    <property type="match status" value="1"/>
</dbReference>
<evidence type="ECO:0000259" key="14">
    <source>
        <dbReference type="Pfam" id="PF01676"/>
    </source>
</evidence>
<dbReference type="HAMAP" id="MF_01038">
    <property type="entry name" value="GpmI"/>
    <property type="match status" value="1"/>
</dbReference>
<evidence type="ECO:0000256" key="8">
    <source>
        <dbReference type="ARBA" id="ARBA00023235"/>
    </source>
</evidence>
<dbReference type="InterPro" id="IPR011258">
    <property type="entry name" value="BPG-indep_PGM_N"/>
</dbReference>
<feature type="active site" description="Phosphoserine intermediate" evidence="9 11">
    <location>
        <position position="61"/>
    </location>
</feature>
<accession>A0A6I3LGK5</accession>
<comment type="cofactor">
    <cofactor evidence="9">
        <name>Mn(2+)</name>
        <dbReference type="ChEBI" id="CHEBI:29035"/>
    </cofactor>
    <text evidence="9">Binds 2 manganese ions per subunit.</text>
</comment>
<dbReference type="Gene3D" id="3.40.1450.10">
    <property type="entry name" value="BPG-independent phosphoglycerate mutase, domain B"/>
    <property type="match status" value="1"/>
</dbReference>
<dbReference type="Pfam" id="PF01676">
    <property type="entry name" value="Metalloenzyme"/>
    <property type="match status" value="1"/>
</dbReference>
<name>A0A6I3LGK5_9FLAO</name>
<evidence type="ECO:0000256" key="10">
    <source>
        <dbReference type="NCBIfam" id="TIGR01307"/>
    </source>
</evidence>
<feature type="binding site" evidence="9 12">
    <location>
        <position position="189"/>
    </location>
    <ligand>
        <name>substrate</name>
    </ligand>
</feature>
<evidence type="ECO:0000256" key="11">
    <source>
        <dbReference type="PIRSR" id="PIRSR001492-1"/>
    </source>
</evidence>
<evidence type="ECO:0000256" key="13">
    <source>
        <dbReference type="PIRSR" id="PIRSR001492-3"/>
    </source>
</evidence>
<feature type="binding site" evidence="9 13">
    <location>
        <position position="441"/>
    </location>
    <ligand>
        <name>Mn(2+)</name>
        <dbReference type="ChEBI" id="CHEBI:29035"/>
        <label>2</label>
    </ligand>
</feature>
<dbReference type="Pfam" id="PF06415">
    <property type="entry name" value="iPGM_N"/>
    <property type="match status" value="1"/>
</dbReference>
<dbReference type="NCBIfam" id="TIGR01307">
    <property type="entry name" value="pgm_bpd_ind"/>
    <property type="match status" value="1"/>
</dbReference>
<evidence type="ECO:0000259" key="15">
    <source>
        <dbReference type="Pfam" id="PF06415"/>
    </source>
</evidence>
<feature type="binding site" evidence="9 12">
    <location>
        <position position="122"/>
    </location>
    <ligand>
        <name>substrate</name>
    </ligand>
</feature>
<evidence type="ECO:0000313" key="17">
    <source>
        <dbReference type="Proteomes" id="UP000438760"/>
    </source>
</evidence>
<feature type="binding site" evidence="9 12">
    <location>
        <begin position="259"/>
        <end position="262"/>
    </location>
    <ligand>
        <name>substrate</name>
    </ligand>
</feature>
<feature type="binding site" evidence="9 13">
    <location>
        <position position="440"/>
    </location>
    <ligand>
        <name>Mn(2+)</name>
        <dbReference type="ChEBI" id="CHEBI:29035"/>
        <label>2</label>
    </ligand>
</feature>
<dbReference type="OrthoDB" id="9800863at2"/>
<dbReference type="Gene3D" id="3.40.720.10">
    <property type="entry name" value="Alkaline Phosphatase, subunit A"/>
    <property type="match status" value="1"/>
</dbReference>
<proteinExistence type="inferred from homology"/>
<feature type="domain" description="Metalloenzyme" evidence="14">
    <location>
        <begin position="3"/>
        <end position="494"/>
    </location>
</feature>
<dbReference type="GO" id="GO:0004619">
    <property type="term" value="F:phosphoglycerate mutase activity"/>
    <property type="evidence" value="ECO:0007669"/>
    <property type="project" value="UniProtKB-UniRule"/>
</dbReference>
<evidence type="ECO:0000256" key="12">
    <source>
        <dbReference type="PIRSR" id="PIRSR001492-2"/>
    </source>
</evidence>
<dbReference type="GO" id="GO:0005829">
    <property type="term" value="C:cytosol"/>
    <property type="evidence" value="ECO:0007669"/>
    <property type="project" value="TreeGrafter"/>
</dbReference>
<dbReference type="UniPathway" id="UPA00109">
    <property type="reaction ID" value="UER00186"/>
</dbReference>
<dbReference type="EC" id="5.4.2.12" evidence="9 10"/>
<dbReference type="GO" id="GO:0030145">
    <property type="term" value="F:manganese ion binding"/>
    <property type="evidence" value="ECO:0007669"/>
    <property type="project" value="UniProtKB-UniRule"/>
</dbReference>
<feature type="binding site" evidence="9 13">
    <location>
        <position position="399"/>
    </location>
    <ligand>
        <name>Mn(2+)</name>
        <dbReference type="ChEBI" id="CHEBI:29035"/>
        <label>1</label>
    </ligand>
</feature>
<feature type="binding site" evidence="9 12">
    <location>
        <begin position="152"/>
        <end position="153"/>
    </location>
    <ligand>
        <name>substrate</name>
    </ligand>
</feature>
<feature type="binding site" evidence="9 13">
    <location>
        <position position="11"/>
    </location>
    <ligand>
        <name>Mn(2+)</name>
        <dbReference type="ChEBI" id="CHEBI:29035"/>
        <label>2</label>
    </ligand>
</feature>
<comment type="subunit">
    <text evidence="9">Monomer.</text>
</comment>
<dbReference type="SUPFAM" id="SSF53649">
    <property type="entry name" value="Alkaline phosphatase-like"/>
    <property type="match status" value="1"/>
</dbReference>
<reference evidence="16 17" key="1">
    <citation type="submission" date="2019-11" db="EMBL/GenBank/DDBJ databases">
        <title>Genome of Strain BIT-d1.</title>
        <authorList>
            <person name="Yang Y."/>
        </authorList>
    </citation>
    <scope>NUCLEOTIDE SEQUENCE [LARGE SCALE GENOMIC DNA]</scope>
    <source>
        <strain evidence="16 17">BIT-d1</strain>
    </source>
</reference>
<dbReference type="AlphaFoldDB" id="A0A6I3LGK5"/>
<evidence type="ECO:0000256" key="1">
    <source>
        <dbReference type="ARBA" id="ARBA00000370"/>
    </source>
</evidence>
<protein>
    <recommendedName>
        <fullName evidence="9 10">2,3-bisphosphoglycerate-independent phosphoglycerate mutase</fullName>
        <shortName evidence="9">BPG-independent PGAM</shortName>
        <shortName evidence="9">Phosphoglyceromutase</shortName>
        <shortName evidence="9">iPGM</shortName>
        <ecNumber evidence="9 10">5.4.2.12</ecNumber>
    </recommendedName>
</protein>
<dbReference type="FunFam" id="3.40.1450.10:FF:000002">
    <property type="entry name" value="2,3-bisphosphoglycerate-independent phosphoglycerate mutase"/>
    <property type="match status" value="1"/>
</dbReference>
<evidence type="ECO:0000256" key="6">
    <source>
        <dbReference type="ARBA" id="ARBA00023152"/>
    </source>
</evidence>
<feature type="domain" description="BPG-independent PGAM N-terminal" evidence="15">
    <location>
        <begin position="81"/>
        <end position="295"/>
    </location>
</feature>
<dbReference type="InterPro" id="IPR036646">
    <property type="entry name" value="PGAM_B_sf"/>
</dbReference>
<dbReference type="InterPro" id="IPR017850">
    <property type="entry name" value="Alkaline_phosphatase_core_sf"/>
</dbReference>
<keyword evidence="5 9" id="KW-0479">Metal-binding</keyword>
<gene>
    <name evidence="9" type="primary">gpmI</name>
    <name evidence="16" type="ORF">GJV76_02045</name>
</gene>
<comment type="function">
    <text evidence="2 9">Catalyzes the interconversion of 2-phosphoglycerate and 3-phosphoglycerate.</text>
</comment>
<dbReference type="GO" id="GO:0006096">
    <property type="term" value="P:glycolytic process"/>
    <property type="evidence" value="ECO:0007669"/>
    <property type="project" value="UniProtKB-UniRule"/>
</dbReference>
<comment type="catalytic activity">
    <reaction evidence="1 9">
        <text>(2R)-2-phosphoglycerate = (2R)-3-phosphoglycerate</text>
        <dbReference type="Rhea" id="RHEA:15901"/>
        <dbReference type="ChEBI" id="CHEBI:58272"/>
        <dbReference type="ChEBI" id="CHEBI:58289"/>
        <dbReference type="EC" id="5.4.2.12"/>
    </reaction>
</comment>
<feature type="binding site" evidence="9 12">
    <location>
        <position position="183"/>
    </location>
    <ligand>
        <name>substrate</name>
    </ligand>
</feature>
<comment type="pathway">
    <text evidence="3 9">Carbohydrate degradation; glycolysis; pyruvate from D-glyceraldehyde 3-phosphate: step 3/5.</text>
</comment>
<feature type="binding site" evidence="9 13">
    <location>
        <position position="61"/>
    </location>
    <ligand>
        <name>Mn(2+)</name>
        <dbReference type="ChEBI" id="CHEBI:29035"/>
        <label>2</label>
    </ligand>
</feature>
<comment type="similarity">
    <text evidence="4 9">Belongs to the BPG-independent phosphoglycerate mutase family.</text>
</comment>
<dbReference type="CDD" id="cd16010">
    <property type="entry name" value="iPGM"/>
    <property type="match status" value="1"/>
</dbReference>